<sequence length="195" mass="21654">MVQKFLLNEETGLPTDDAFCVAVDISSVITPTSYFFFQASFDPLNPDETSPVWFNIFLTSYMPGPDVPAGRGYYVSEGRFFTAYDSQITVQQLYSFRPEYNNLTTYSMSSNFNGESGGLNLVSFNFRASGLGADVLEEQDPLDVVTLLGSLFGYVPTILAGFAALFSVFIKRNLRQAEEQKITRLIEVHKGGLQA</sequence>
<organism evidence="2 3">
    <name type="scientific">Tribonema minus</name>
    <dbReference type="NCBI Taxonomy" id="303371"/>
    <lineage>
        <taxon>Eukaryota</taxon>
        <taxon>Sar</taxon>
        <taxon>Stramenopiles</taxon>
        <taxon>Ochrophyta</taxon>
        <taxon>PX clade</taxon>
        <taxon>Xanthophyceae</taxon>
        <taxon>Tribonematales</taxon>
        <taxon>Tribonemataceae</taxon>
        <taxon>Tribonema</taxon>
    </lineage>
</organism>
<keyword evidence="1" id="KW-0472">Membrane</keyword>
<proteinExistence type="predicted"/>
<reference evidence="2" key="1">
    <citation type="submission" date="2021-02" db="EMBL/GenBank/DDBJ databases">
        <title>First Annotated Genome of the Yellow-green Alga Tribonema minus.</title>
        <authorList>
            <person name="Mahan K.M."/>
        </authorList>
    </citation>
    <scope>NUCLEOTIDE SEQUENCE</scope>
    <source>
        <strain evidence="2">UTEX B ZZ1240</strain>
    </source>
</reference>
<protein>
    <submittedName>
        <fullName evidence="2">Uncharacterized protein</fullName>
    </submittedName>
</protein>
<evidence type="ECO:0000256" key="1">
    <source>
        <dbReference type="SAM" id="Phobius"/>
    </source>
</evidence>
<gene>
    <name evidence="2" type="ORF">JKP88DRAFT_353930</name>
</gene>
<keyword evidence="3" id="KW-1185">Reference proteome</keyword>
<accession>A0A836CIL2</accession>
<dbReference type="EMBL" id="JAFCMP010000109">
    <property type="protein sequence ID" value="KAG5186608.1"/>
    <property type="molecule type" value="Genomic_DNA"/>
</dbReference>
<dbReference type="Proteomes" id="UP000664859">
    <property type="component" value="Unassembled WGS sequence"/>
</dbReference>
<evidence type="ECO:0000313" key="2">
    <source>
        <dbReference type="EMBL" id="KAG5186608.1"/>
    </source>
</evidence>
<dbReference type="AlphaFoldDB" id="A0A836CIL2"/>
<feature type="transmembrane region" description="Helical" evidence="1">
    <location>
        <begin position="151"/>
        <end position="170"/>
    </location>
</feature>
<keyword evidence="1" id="KW-1133">Transmembrane helix</keyword>
<evidence type="ECO:0000313" key="3">
    <source>
        <dbReference type="Proteomes" id="UP000664859"/>
    </source>
</evidence>
<comment type="caution">
    <text evidence="2">The sequence shown here is derived from an EMBL/GenBank/DDBJ whole genome shotgun (WGS) entry which is preliminary data.</text>
</comment>
<keyword evidence="1" id="KW-0812">Transmembrane</keyword>
<name>A0A836CIL2_9STRA</name>